<protein>
    <submittedName>
        <fullName evidence="2">Uncharacterized protein</fullName>
    </submittedName>
</protein>
<dbReference type="EMBL" id="CYGX02000070">
    <property type="protein sequence ID" value="SIT46921.1"/>
    <property type="molecule type" value="Genomic_DNA"/>
</dbReference>
<evidence type="ECO:0000313" key="2">
    <source>
        <dbReference type="EMBL" id="SIT46921.1"/>
    </source>
</evidence>
<evidence type="ECO:0000256" key="1">
    <source>
        <dbReference type="SAM" id="MobiDB-lite"/>
    </source>
</evidence>
<gene>
    <name evidence="2" type="ORF">BN2475_700052</name>
</gene>
<dbReference type="STRING" id="1247936.BN2475_700052"/>
<dbReference type="AlphaFoldDB" id="A0A1N7SHN8"/>
<evidence type="ECO:0000313" key="3">
    <source>
        <dbReference type="Proteomes" id="UP000187012"/>
    </source>
</evidence>
<feature type="region of interest" description="Disordered" evidence="1">
    <location>
        <begin position="1"/>
        <end position="25"/>
    </location>
</feature>
<name>A0A1N7SHN8_9BURK</name>
<keyword evidence="3" id="KW-1185">Reference proteome</keyword>
<reference evidence="2 3" key="1">
    <citation type="submission" date="2016-12" db="EMBL/GenBank/DDBJ databases">
        <authorList>
            <person name="Song W.-J."/>
            <person name="Kurnit D.M."/>
        </authorList>
    </citation>
    <scope>NUCLEOTIDE SEQUENCE [LARGE SCALE GENOMIC DNA]</scope>
    <source>
        <strain evidence="2 3">STM7296</strain>
    </source>
</reference>
<accession>A0A1N7SHN8</accession>
<sequence>MRAAVGSENTEPIPAMRTNTARQTPDLRTLKGKLAPRPNSSKVNQFTSQRANYDCIAAR</sequence>
<organism evidence="2 3">
    <name type="scientific">Paraburkholderia ribeironis</name>
    <dbReference type="NCBI Taxonomy" id="1247936"/>
    <lineage>
        <taxon>Bacteria</taxon>
        <taxon>Pseudomonadati</taxon>
        <taxon>Pseudomonadota</taxon>
        <taxon>Betaproteobacteria</taxon>
        <taxon>Burkholderiales</taxon>
        <taxon>Burkholderiaceae</taxon>
        <taxon>Paraburkholderia</taxon>
    </lineage>
</organism>
<proteinExistence type="predicted"/>
<dbReference type="Proteomes" id="UP000187012">
    <property type="component" value="Unassembled WGS sequence"/>
</dbReference>